<dbReference type="InterPro" id="IPR012340">
    <property type="entry name" value="NA-bd_OB-fold"/>
</dbReference>
<evidence type="ECO:0000313" key="7">
    <source>
        <dbReference type="EMBL" id="RXN09017.1"/>
    </source>
</evidence>
<keyword evidence="5" id="KW-0539">Nucleus</keyword>
<evidence type="ECO:0000313" key="8">
    <source>
        <dbReference type="EMBL" id="RXN27419.1"/>
    </source>
</evidence>
<organism evidence="8 9">
    <name type="scientific">Labeo rohita</name>
    <name type="common">Indian major carp</name>
    <name type="synonym">Cyprinus rohita</name>
    <dbReference type="NCBI Taxonomy" id="84645"/>
    <lineage>
        <taxon>Eukaryota</taxon>
        <taxon>Metazoa</taxon>
        <taxon>Chordata</taxon>
        <taxon>Craniata</taxon>
        <taxon>Vertebrata</taxon>
        <taxon>Euteleostomi</taxon>
        <taxon>Actinopterygii</taxon>
        <taxon>Neopterygii</taxon>
        <taxon>Teleostei</taxon>
        <taxon>Ostariophysi</taxon>
        <taxon>Cypriniformes</taxon>
        <taxon>Cyprinidae</taxon>
        <taxon>Labeoninae</taxon>
        <taxon>Labeonini</taxon>
        <taxon>Labeo</taxon>
    </lineage>
</organism>
<proteinExistence type="inferred from homology"/>
<dbReference type="InterPro" id="IPR051231">
    <property type="entry name" value="SOSS-B"/>
</dbReference>
<dbReference type="GO" id="GO:0044818">
    <property type="term" value="P:mitotic G2/M transition checkpoint"/>
    <property type="evidence" value="ECO:0007669"/>
    <property type="project" value="TreeGrafter"/>
</dbReference>
<keyword evidence="2" id="KW-0227">DNA damage</keyword>
<keyword evidence="4" id="KW-0234">DNA repair</keyword>
<dbReference type="PANTHER" id="PTHR13356:SF3">
    <property type="entry name" value="SOSS COMPLEX SUBUNIT B1"/>
    <property type="match status" value="1"/>
</dbReference>
<name>A0A498MZD5_LABRO</name>
<dbReference type="GO" id="GO:0003677">
    <property type="term" value="F:DNA binding"/>
    <property type="evidence" value="ECO:0007669"/>
    <property type="project" value="UniProtKB-KW"/>
</dbReference>
<dbReference type="GO" id="GO:0070876">
    <property type="term" value="C:SOSS complex"/>
    <property type="evidence" value="ECO:0007669"/>
    <property type="project" value="TreeGrafter"/>
</dbReference>
<dbReference type="EMBL" id="QBIY01013294">
    <property type="protein sequence ID" value="RXN09017.1"/>
    <property type="molecule type" value="Genomic_DNA"/>
</dbReference>
<dbReference type="EMBL" id="QBIY01012037">
    <property type="protein sequence ID" value="RXN27419.1"/>
    <property type="molecule type" value="Genomic_DNA"/>
</dbReference>
<dbReference type="OrthoDB" id="8697758at2759"/>
<evidence type="ECO:0000256" key="5">
    <source>
        <dbReference type="ARBA" id="ARBA00023242"/>
    </source>
</evidence>
<evidence type="ECO:0000256" key="1">
    <source>
        <dbReference type="ARBA" id="ARBA00004123"/>
    </source>
</evidence>
<evidence type="ECO:0000256" key="4">
    <source>
        <dbReference type="ARBA" id="ARBA00023204"/>
    </source>
</evidence>
<evidence type="ECO:0000256" key="2">
    <source>
        <dbReference type="ARBA" id="ARBA00022763"/>
    </source>
</evidence>
<evidence type="ECO:0000313" key="9">
    <source>
        <dbReference type="Proteomes" id="UP000290572"/>
    </source>
</evidence>
<protein>
    <submittedName>
        <fullName evidence="8">Uncharacterized protein</fullName>
    </submittedName>
</protein>
<dbReference type="Gene3D" id="2.40.50.140">
    <property type="entry name" value="Nucleic acid-binding proteins"/>
    <property type="match status" value="1"/>
</dbReference>
<gene>
    <name evidence="8" type="ORF">ROHU_020111</name>
    <name evidence="7" type="ORF">ROHU_031550</name>
</gene>
<dbReference type="Proteomes" id="UP000290572">
    <property type="component" value="Unassembled WGS sequence"/>
</dbReference>
<comment type="subcellular location">
    <subcellularLocation>
        <location evidence="1">Nucleus</location>
    </subcellularLocation>
</comment>
<keyword evidence="9" id="KW-1185">Reference proteome</keyword>
<dbReference type="SUPFAM" id="SSF50249">
    <property type="entry name" value="Nucleic acid-binding proteins"/>
    <property type="match status" value="1"/>
</dbReference>
<accession>A0A498MZD5</accession>
<dbReference type="GO" id="GO:0000724">
    <property type="term" value="P:double-strand break repair via homologous recombination"/>
    <property type="evidence" value="ECO:0007669"/>
    <property type="project" value="TreeGrafter"/>
</dbReference>
<evidence type="ECO:0000256" key="3">
    <source>
        <dbReference type="ARBA" id="ARBA00023125"/>
    </source>
</evidence>
<reference evidence="8 9" key="1">
    <citation type="submission" date="2018-03" db="EMBL/GenBank/DDBJ databases">
        <title>Draft genome sequence of Rohu Carp (Labeo rohita).</title>
        <authorList>
            <person name="Das P."/>
            <person name="Kushwaha B."/>
            <person name="Joshi C.G."/>
            <person name="Kumar D."/>
            <person name="Nagpure N.S."/>
            <person name="Sahoo L."/>
            <person name="Das S.P."/>
            <person name="Bit A."/>
            <person name="Patnaik S."/>
            <person name="Meher P.K."/>
            <person name="Jayasankar P."/>
            <person name="Koringa P.G."/>
            <person name="Patel N.V."/>
            <person name="Hinsu A.T."/>
            <person name="Kumar R."/>
            <person name="Pandey M."/>
            <person name="Agarwal S."/>
            <person name="Srivastava S."/>
            <person name="Singh M."/>
            <person name="Iquebal M.A."/>
            <person name="Jaiswal S."/>
            <person name="Angadi U.B."/>
            <person name="Kumar N."/>
            <person name="Raza M."/>
            <person name="Shah T.M."/>
            <person name="Rai A."/>
            <person name="Jena J.K."/>
        </authorList>
    </citation>
    <scope>NUCLEOTIDE SEQUENCE [LARGE SCALE GENOMIC DNA]</scope>
    <source>
        <strain evidence="8">DASCIFA01</strain>
        <tissue evidence="8">Testis</tissue>
    </source>
</reference>
<evidence type="ECO:0000256" key="6">
    <source>
        <dbReference type="ARBA" id="ARBA00038163"/>
    </source>
</evidence>
<sequence length="380" mass="42888">MAEQSPAKKVRNQVKGFLCDVSPIKDTYFDAVLQHEGEYSKVVVFRPQDHMHFHKAVKARSLVTLEDVVLQPSKEPSRRMNVFYTHSSKMSCVRDLGEAFNNSLSAGPQTVQLSELLNMDTRPKRVSINAKIIQEVCKGDGFVWDGRYLPKTIYTVADTTDCMSLTVWREHSITVGEWYNITNVSLRDFGGKTSLSTTKDTQIISIPSQGTVAAVQVPTETIKCDIIGTNIKNLFICPYKHKLKNVTLSNPTIYCVSCNTHYKSTAIIMKVSGHLDLKTETGNVVKAKIEDEVIRSVLTVNPSTSRQDMIKSFIALPPMQFTVRENVIVKIEDVPWKTEIKDEHKINIKVEPVEESAKFYSPPDHGFLFSSQIRKRKSTD</sequence>
<dbReference type="GO" id="GO:0010212">
    <property type="term" value="P:response to ionizing radiation"/>
    <property type="evidence" value="ECO:0007669"/>
    <property type="project" value="TreeGrafter"/>
</dbReference>
<keyword evidence="3" id="KW-0238">DNA-binding</keyword>
<comment type="caution">
    <text evidence="8">The sequence shown here is derived from an EMBL/GenBank/DDBJ whole genome shotgun (WGS) entry which is preliminary data.</text>
</comment>
<comment type="similarity">
    <text evidence="6">Belongs to the SOSS-B family. SOSS-B1 subfamily.</text>
</comment>
<dbReference type="PANTHER" id="PTHR13356">
    <property type="entry name" value="OB FOLD NUCLEIC ACID BINDING PROTEIN-RELATED"/>
    <property type="match status" value="1"/>
</dbReference>
<dbReference type="AlphaFoldDB" id="A0A498MZD5"/>